<evidence type="ECO:0000256" key="1">
    <source>
        <dbReference type="ARBA" id="ARBA00002151"/>
    </source>
</evidence>
<dbReference type="SUPFAM" id="SSF53597">
    <property type="entry name" value="Dihydrofolate reductase-like"/>
    <property type="match status" value="1"/>
</dbReference>
<name>A0A2A4AH20_9CORY</name>
<feature type="binding site" evidence="17">
    <location>
        <position position="87"/>
    </location>
    <ligand>
        <name>Zn(2+)</name>
        <dbReference type="ChEBI" id="CHEBI:29105"/>
        <note>catalytic</note>
    </ligand>
</feature>
<dbReference type="PROSITE" id="PS00903">
    <property type="entry name" value="CYT_DCMP_DEAMINASES_1"/>
    <property type="match status" value="1"/>
</dbReference>
<feature type="binding site" evidence="16">
    <location>
        <position position="172"/>
    </location>
    <ligand>
        <name>substrate</name>
    </ligand>
</feature>
<protein>
    <recommendedName>
        <fullName evidence="14">Riboflavin biosynthesis protein RibD</fullName>
    </recommendedName>
    <domain>
        <recommendedName>
            <fullName evidence="14">Diaminohydroxyphosphoribosylaminopyrimidine deaminase</fullName>
            <shortName evidence="14">DRAP deaminase</shortName>
            <ecNumber evidence="14">3.5.4.26</ecNumber>
        </recommendedName>
        <alternativeName>
            <fullName evidence="14">Riboflavin-specific deaminase</fullName>
        </alternativeName>
    </domain>
    <domain>
        <recommendedName>
            <fullName evidence="14">5-amino-6-(5-phosphoribosylamino)uracil reductase</fullName>
            <ecNumber evidence="14">1.1.1.193</ecNumber>
        </recommendedName>
        <alternativeName>
            <fullName evidence="14">HTP reductase</fullName>
        </alternativeName>
    </domain>
</protein>
<evidence type="ECO:0000256" key="3">
    <source>
        <dbReference type="ARBA" id="ARBA00004910"/>
    </source>
</evidence>
<keyword evidence="9 14" id="KW-0521">NADP</keyword>
<comment type="catalytic activity">
    <reaction evidence="13 14">
        <text>2,5-diamino-6-hydroxy-4-(5-phosphoribosylamino)-pyrimidine + H2O + H(+) = 5-amino-6-(5-phospho-D-ribosylamino)uracil + NH4(+)</text>
        <dbReference type="Rhea" id="RHEA:21868"/>
        <dbReference type="ChEBI" id="CHEBI:15377"/>
        <dbReference type="ChEBI" id="CHEBI:15378"/>
        <dbReference type="ChEBI" id="CHEBI:28938"/>
        <dbReference type="ChEBI" id="CHEBI:58453"/>
        <dbReference type="ChEBI" id="CHEBI:58614"/>
        <dbReference type="EC" id="3.5.4.26"/>
    </reaction>
</comment>
<dbReference type="EC" id="3.5.4.26" evidence="14"/>
<dbReference type="GO" id="GO:0008703">
    <property type="term" value="F:5-amino-6-(5-phosphoribosylamino)uracil reductase activity"/>
    <property type="evidence" value="ECO:0007669"/>
    <property type="project" value="UniProtKB-EC"/>
</dbReference>
<dbReference type="Pfam" id="PF00383">
    <property type="entry name" value="dCMP_cyt_deam_1"/>
    <property type="match status" value="1"/>
</dbReference>
<evidence type="ECO:0000256" key="10">
    <source>
        <dbReference type="ARBA" id="ARBA00023002"/>
    </source>
</evidence>
<dbReference type="Proteomes" id="UP000218690">
    <property type="component" value="Unassembled WGS sequence"/>
</dbReference>
<evidence type="ECO:0000313" key="19">
    <source>
        <dbReference type="EMBL" id="PCC81827.1"/>
    </source>
</evidence>
<dbReference type="SUPFAM" id="SSF53927">
    <property type="entry name" value="Cytidine deaminase-like"/>
    <property type="match status" value="1"/>
</dbReference>
<comment type="function">
    <text evidence="1 14">Converts 2,5-diamino-6-(ribosylamino)-4(3h)-pyrimidinone 5'-phosphate into 5-amino-6-(ribosylamino)-2,4(1h,3h)-pyrimidinedione 5'-phosphate.</text>
</comment>
<comment type="cofactor">
    <cofactor evidence="14 17">
        <name>Zn(2+)</name>
        <dbReference type="ChEBI" id="CHEBI:29105"/>
    </cofactor>
    <text evidence="14 17">Binds 1 zinc ion.</text>
</comment>
<evidence type="ECO:0000256" key="13">
    <source>
        <dbReference type="ARBA" id="ARBA00049886"/>
    </source>
</evidence>
<keyword evidence="6 14" id="KW-0686">Riboflavin biosynthesis</keyword>
<feature type="domain" description="CMP/dCMP-type deaminase" evidence="18">
    <location>
        <begin position="3"/>
        <end position="114"/>
    </location>
</feature>
<feature type="binding site" evidence="16">
    <location>
        <position position="158"/>
    </location>
    <ligand>
        <name>NADP(+)</name>
        <dbReference type="ChEBI" id="CHEBI:58349"/>
    </ligand>
</feature>
<organism evidence="19 20">
    <name type="scientific">Corynebacterium accolens</name>
    <dbReference type="NCBI Taxonomy" id="38284"/>
    <lineage>
        <taxon>Bacteria</taxon>
        <taxon>Bacillati</taxon>
        <taxon>Actinomycetota</taxon>
        <taxon>Actinomycetes</taxon>
        <taxon>Mycobacteriales</taxon>
        <taxon>Corynebacteriaceae</taxon>
        <taxon>Corynebacterium</taxon>
    </lineage>
</organism>
<feature type="binding site" evidence="17">
    <location>
        <position position="78"/>
    </location>
    <ligand>
        <name>Zn(2+)</name>
        <dbReference type="ChEBI" id="CHEBI:29105"/>
        <note>catalytic</note>
    </ligand>
</feature>
<dbReference type="NCBIfam" id="TIGR00326">
    <property type="entry name" value="eubact_ribD"/>
    <property type="match status" value="1"/>
</dbReference>
<feature type="binding site" evidence="16">
    <location>
        <position position="204"/>
    </location>
    <ligand>
        <name>NADP(+)</name>
        <dbReference type="ChEBI" id="CHEBI:58349"/>
    </ligand>
</feature>
<evidence type="ECO:0000256" key="15">
    <source>
        <dbReference type="PIRSR" id="PIRSR006769-1"/>
    </source>
</evidence>
<feature type="binding site" evidence="16">
    <location>
        <position position="208"/>
    </location>
    <ligand>
        <name>substrate</name>
    </ligand>
</feature>
<dbReference type="PANTHER" id="PTHR38011:SF7">
    <property type="entry name" value="2,5-DIAMINO-6-RIBOSYLAMINO-4(3H)-PYRIMIDINONE 5'-PHOSPHATE REDUCTASE"/>
    <property type="match status" value="1"/>
</dbReference>
<comment type="caution">
    <text evidence="19">The sequence shown here is derived from an EMBL/GenBank/DDBJ whole genome shotgun (WGS) entry which is preliminary data.</text>
</comment>
<feature type="binding site" evidence="16">
    <location>
        <position position="211"/>
    </location>
    <ligand>
        <name>substrate</name>
    </ligand>
</feature>
<evidence type="ECO:0000256" key="14">
    <source>
        <dbReference type="PIRNR" id="PIRNR006769"/>
    </source>
</evidence>
<feature type="binding site" evidence="16">
    <location>
        <position position="174"/>
    </location>
    <ligand>
        <name>NADP(+)</name>
        <dbReference type="ChEBI" id="CHEBI:58349"/>
    </ligand>
</feature>
<evidence type="ECO:0000256" key="11">
    <source>
        <dbReference type="ARBA" id="ARBA00023268"/>
    </source>
</evidence>
<dbReference type="UniPathway" id="UPA00275">
    <property type="reaction ID" value="UER00401"/>
</dbReference>
<keyword evidence="7 14" id="KW-0479">Metal-binding</keyword>
<evidence type="ECO:0000256" key="7">
    <source>
        <dbReference type="ARBA" id="ARBA00022723"/>
    </source>
</evidence>
<dbReference type="InterPro" id="IPR002125">
    <property type="entry name" value="CMP_dCMP_dom"/>
</dbReference>
<accession>A0A2A4AH20</accession>
<dbReference type="InterPro" id="IPR050765">
    <property type="entry name" value="Riboflavin_Biosynth_HTPR"/>
</dbReference>
<sequence>MKLDLEAALLRAMEAGQSVRGTTSPNPPVGAVILDAQGELVGTGATQPAGGAHAEVMALNEAGEAARNGTAVVTLEPCNHTGRTGPCAQALIDAGVSRVFFLHGDPNQEAAGGASTLQAAGIEVAQVAAPVDKDVPDALLPWLRAIEMGRPHVTLKFAQTLDGFTAAVDGTSQWITGEHARAWVHVDRSQRDAILIGTGTALADNPSLTARRPDGSLFEQQPRRVVIGRRNLEDAGAAAGNLRELGYLQFEDIDQALCELYADGARDILVEGGAGLASSFLNAGYVDAVQAYIAPVLLGEGRGVLAHPVAQTLSDAKRFRRSVTKVLGDDVLIEYVLNSPS</sequence>
<evidence type="ECO:0000256" key="12">
    <source>
        <dbReference type="ARBA" id="ARBA00049861"/>
    </source>
</evidence>
<dbReference type="InterPro" id="IPR016193">
    <property type="entry name" value="Cytidine_deaminase-like"/>
</dbReference>
<reference evidence="19 20" key="1">
    <citation type="submission" date="2017-09" db="EMBL/GenBank/DDBJ databases">
        <title>Draft Genome Sequence of Corynebacterium accolens AH4003.</title>
        <authorList>
            <person name="Chen Y."/>
            <person name="Oosthuysen W.F."/>
            <person name="Kelley S."/>
            <person name="Horswill A."/>
        </authorList>
    </citation>
    <scope>NUCLEOTIDE SEQUENCE [LARGE SCALE GENOMIC DNA]</scope>
    <source>
        <strain evidence="19 20">AH4003</strain>
    </source>
</reference>
<dbReference type="PANTHER" id="PTHR38011">
    <property type="entry name" value="DIHYDROFOLATE REDUCTASE FAMILY PROTEIN (AFU_ORTHOLOGUE AFUA_8G06820)"/>
    <property type="match status" value="1"/>
</dbReference>
<dbReference type="Pfam" id="PF01872">
    <property type="entry name" value="RibD_C"/>
    <property type="match status" value="1"/>
</dbReference>
<evidence type="ECO:0000256" key="9">
    <source>
        <dbReference type="ARBA" id="ARBA00022857"/>
    </source>
</evidence>
<dbReference type="InterPro" id="IPR024072">
    <property type="entry name" value="DHFR-like_dom_sf"/>
</dbReference>
<dbReference type="EMBL" id="NWBP01000036">
    <property type="protein sequence ID" value="PCC81827.1"/>
    <property type="molecule type" value="Genomic_DNA"/>
</dbReference>
<evidence type="ECO:0000256" key="4">
    <source>
        <dbReference type="ARBA" id="ARBA00005259"/>
    </source>
</evidence>
<comment type="similarity">
    <text evidence="5 14">In the C-terminal section; belongs to the HTP reductase family.</text>
</comment>
<evidence type="ECO:0000313" key="20">
    <source>
        <dbReference type="Proteomes" id="UP000218690"/>
    </source>
</evidence>
<keyword evidence="11" id="KW-0511">Multifunctional enzyme</keyword>
<feature type="binding site" evidence="16">
    <location>
        <position position="271"/>
    </location>
    <ligand>
        <name>substrate</name>
    </ligand>
</feature>
<dbReference type="PROSITE" id="PS51747">
    <property type="entry name" value="CYT_DCMP_DEAMINASES_2"/>
    <property type="match status" value="1"/>
</dbReference>
<feature type="binding site" evidence="17">
    <location>
        <position position="53"/>
    </location>
    <ligand>
        <name>Zn(2+)</name>
        <dbReference type="ChEBI" id="CHEBI:29105"/>
        <note>catalytic</note>
    </ligand>
</feature>
<dbReference type="Gene3D" id="3.40.140.10">
    <property type="entry name" value="Cytidine Deaminase, domain 2"/>
    <property type="match status" value="1"/>
</dbReference>
<feature type="binding site" evidence="16">
    <location>
        <position position="200"/>
    </location>
    <ligand>
        <name>NADP(+)</name>
        <dbReference type="ChEBI" id="CHEBI:58349"/>
    </ligand>
</feature>
<keyword evidence="14" id="KW-0378">Hydrolase</keyword>
<dbReference type="InterPro" id="IPR004794">
    <property type="entry name" value="Eubact_RibD"/>
</dbReference>
<dbReference type="InterPro" id="IPR002734">
    <property type="entry name" value="RibDG_C"/>
</dbReference>
<evidence type="ECO:0000256" key="16">
    <source>
        <dbReference type="PIRSR" id="PIRSR006769-2"/>
    </source>
</evidence>
<feature type="binding site" evidence="16">
    <location>
        <position position="188"/>
    </location>
    <ligand>
        <name>substrate</name>
    </ligand>
</feature>
<dbReference type="EC" id="1.1.1.193" evidence="14"/>
<evidence type="ECO:0000256" key="6">
    <source>
        <dbReference type="ARBA" id="ARBA00022619"/>
    </source>
</evidence>
<proteinExistence type="inferred from homology"/>
<evidence type="ECO:0000256" key="2">
    <source>
        <dbReference type="ARBA" id="ARBA00004882"/>
    </source>
</evidence>
<evidence type="ECO:0000256" key="8">
    <source>
        <dbReference type="ARBA" id="ARBA00022833"/>
    </source>
</evidence>
<dbReference type="AlphaFoldDB" id="A0A2A4AH20"/>
<keyword evidence="10 14" id="KW-0560">Oxidoreductase</keyword>
<evidence type="ECO:0000259" key="18">
    <source>
        <dbReference type="PROSITE" id="PS51747"/>
    </source>
</evidence>
<dbReference type="InterPro" id="IPR016192">
    <property type="entry name" value="APOBEC/CMP_deaminase_Zn-bd"/>
</dbReference>
<dbReference type="GO" id="GO:0008835">
    <property type="term" value="F:diaminohydroxyphosphoribosylaminopyrimidine deaminase activity"/>
    <property type="evidence" value="ECO:0007669"/>
    <property type="project" value="UniProtKB-EC"/>
</dbReference>
<keyword evidence="8 14" id="KW-0862">Zinc</keyword>
<comment type="pathway">
    <text evidence="3 14">Cofactor biosynthesis; riboflavin biosynthesis; 5-amino-6-(D-ribitylamino)uracil from GTP: step 3/4.</text>
</comment>
<feature type="active site" description="Proton donor" evidence="15">
    <location>
        <position position="55"/>
    </location>
</feature>
<dbReference type="PIRSF" id="PIRSF006769">
    <property type="entry name" value="RibD"/>
    <property type="match status" value="1"/>
</dbReference>
<gene>
    <name evidence="19" type="primary">ribD</name>
    <name evidence="19" type="ORF">COM45_11525</name>
</gene>
<dbReference type="Gene3D" id="3.40.430.10">
    <property type="entry name" value="Dihydrofolate Reductase, subunit A"/>
    <property type="match status" value="2"/>
</dbReference>
<feature type="binding site" evidence="16">
    <location>
        <begin position="273"/>
        <end position="279"/>
    </location>
    <ligand>
        <name>NADP(+)</name>
        <dbReference type="ChEBI" id="CHEBI:58349"/>
    </ligand>
</feature>
<evidence type="ECO:0000256" key="5">
    <source>
        <dbReference type="ARBA" id="ARBA00007417"/>
    </source>
</evidence>
<comment type="similarity">
    <text evidence="4 14">In the N-terminal section; belongs to the cytidine and deoxycytidylate deaminase family.</text>
</comment>
<dbReference type="GO" id="GO:0008270">
    <property type="term" value="F:zinc ion binding"/>
    <property type="evidence" value="ECO:0007669"/>
    <property type="project" value="InterPro"/>
</dbReference>
<comment type="catalytic activity">
    <reaction evidence="12 14">
        <text>5-amino-6-(5-phospho-D-ribitylamino)uracil + NADP(+) = 5-amino-6-(5-phospho-D-ribosylamino)uracil + NADPH + H(+)</text>
        <dbReference type="Rhea" id="RHEA:17845"/>
        <dbReference type="ChEBI" id="CHEBI:15378"/>
        <dbReference type="ChEBI" id="CHEBI:57783"/>
        <dbReference type="ChEBI" id="CHEBI:58349"/>
        <dbReference type="ChEBI" id="CHEBI:58421"/>
        <dbReference type="ChEBI" id="CHEBI:58453"/>
        <dbReference type="EC" id="1.1.1.193"/>
    </reaction>
</comment>
<comment type="pathway">
    <text evidence="2 14">Cofactor biosynthesis; riboflavin biosynthesis; 5-amino-6-(D-ribitylamino)uracil from GTP: step 2/4.</text>
</comment>
<dbReference type="CDD" id="cd01284">
    <property type="entry name" value="Riboflavin_deaminase-reductase"/>
    <property type="match status" value="1"/>
</dbReference>
<dbReference type="GO" id="GO:0009231">
    <property type="term" value="P:riboflavin biosynthetic process"/>
    <property type="evidence" value="ECO:0007669"/>
    <property type="project" value="UniProtKB-UniPathway"/>
</dbReference>
<evidence type="ECO:0000256" key="17">
    <source>
        <dbReference type="PIRSR" id="PIRSR006769-3"/>
    </source>
</evidence>